<dbReference type="GO" id="GO:0005524">
    <property type="term" value="F:ATP binding"/>
    <property type="evidence" value="ECO:0007669"/>
    <property type="project" value="UniProtKB-KW"/>
</dbReference>
<dbReference type="Pfam" id="PF18052">
    <property type="entry name" value="Rx_N"/>
    <property type="match status" value="1"/>
</dbReference>
<protein>
    <recommendedName>
        <fullName evidence="5">Disease resistance N-terminal domain-containing protein</fullName>
    </recommendedName>
</protein>
<dbReference type="PANTHER" id="PTHR19338:SF37">
    <property type="entry name" value="DISEASE RESISTANCE PROTEIN RGA4"/>
    <property type="match status" value="1"/>
</dbReference>
<dbReference type="Proteomes" id="UP000593564">
    <property type="component" value="Unassembled WGS sequence"/>
</dbReference>
<evidence type="ECO:0000313" key="6">
    <source>
        <dbReference type="EMBL" id="KAF5947163.1"/>
    </source>
</evidence>
<dbReference type="Gene3D" id="1.20.5.4130">
    <property type="match status" value="1"/>
</dbReference>
<accession>A0A7J7H2H8</accession>
<evidence type="ECO:0000256" key="3">
    <source>
        <dbReference type="ARBA" id="ARBA00022821"/>
    </source>
</evidence>
<reference evidence="6 7" key="2">
    <citation type="submission" date="2020-07" db="EMBL/GenBank/DDBJ databases">
        <title>Genome assembly of wild tea tree DASZ reveals pedigree and selection history of tea varieties.</title>
        <authorList>
            <person name="Zhang W."/>
        </authorList>
    </citation>
    <scope>NUCLEOTIDE SEQUENCE [LARGE SCALE GENOMIC DNA]</scope>
    <source>
        <strain evidence="7">cv. G240</strain>
        <tissue evidence="6">Leaf</tissue>
    </source>
</reference>
<keyword evidence="1" id="KW-0677">Repeat</keyword>
<dbReference type="AlphaFoldDB" id="A0A7J7H2H8"/>
<evidence type="ECO:0000313" key="7">
    <source>
        <dbReference type="Proteomes" id="UP000593564"/>
    </source>
</evidence>
<evidence type="ECO:0000256" key="2">
    <source>
        <dbReference type="ARBA" id="ARBA00022741"/>
    </source>
</evidence>
<dbReference type="PANTHER" id="PTHR19338">
    <property type="entry name" value="TRANSLOCASE OF INNER MITOCHONDRIAL MEMBRANE 13 HOMOLOG"/>
    <property type="match status" value="1"/>
</dbReference>
<name>A0A7J7H2H8_CAMSI</name>
<keyword evidence="4" id="KW-0067">ATP-binding</keyword>
<keyword evidence="7" id="KW-1185">Reference proteome</keyword>
<feature type="domain" description="Disease resistance N-terminal" evidence="5">
    <location>
        <begin position="9"/>
        <end position="97"/>
    </location>
</feature>
<organism evidence="6 7">
    <name type="scientific">Camellia sinensis</name>
    <name type="common">Tea plant</name>
    <name type="synonym">Thea sinensis</name>
    <dbReference type="NCBI Taxonomy" id="4442"/>
    <lineage>
        <taxon>Eukaryota</taxon>
        <taxon>Viridiplantae</taxon>
        <taxon>Streptophyta</taxon>
        <taxon>Embryophyta</taxon>
        <taxon>Tracheophyta</taxon>
        <taxon>Spermatophyta</taxon>
        <taxon>Magnoliopsida</taxon>
        <taxon>eudicotyledons</taxon>
        <taxon>Gunneridae</taxon>
        <taxon>Pentapetalae</taxon>
        <taxon>asterids</taxon>
        <taxon>Ericales</taxon>
        <taxon>Theaceae</taxon>
        <taxon>Camellia</taxon>
    </lineage>
</organism>
<keyword evidence="2" id="KW-0547">Nucleotide-binding</keyword>
<gene>
    <name evidence="6" type="ORF">HYC85_013120</name>
</gene>
<evidence type="ECO:0000256" key="4">
    <source>
        <dbReference type="ARBA" id="ARBA00022840"/>
    </source>
</evidence>
<dbReference type="EMBL" id="JACBKZ010000006">
    <property type="protein sequence ID" value="KAF5947163.1"/>
    <property type="molecule type" value="Genomic_DNA"/>
</dbReference>
<dbReference type="InterPro" id="IPR041118">
    <property type="entry name" value="Rx_N"/>
</dbReference>
<proteinExistence type="predicted"/>
<reference evidence="7" key="1">
    <citation type="journal article" date="2020" name="Nat. Commun.">
        <title>Genome assembly of wild tea tree DASZ reveals pedigree and selection history of tea varieties.</title>
        <authorList>
            <person name="Zhang W."/>
            <person name="Zhang Y."/>
            <person name="Qiu H."/>
            <person name="Guo Y."/>
            <person name="Wan H."/>
            <person name="Zhang X."/>
            <person name="Scossa F."/>
            <person name="Alseekh S."/>
            <person name="Zhang Q."/>
            <person name="Wang P."/>
            <person name="Xu L."/>
            <person name="Schmidt M.H."/>
            <person name="Jia X."/>
            <person name="Li D."/>
            <person name="Zhu A."/>
            <person name="Guo F."/>
            <person name="Chen W."/>
            <person name="Ni D."/>
            <person name="Usadel B."/>
            <person name="Fernie A.R."/>
            <person name="Wen W."/>
        </authorList>
    </citation>
    <scope>NUCLEOTIDE SEQUENCE [LARGE SCALE GENOMIC DNA]</scope>
    <source>
        <strain evidence="7">cv. G240</strain>
    </source>
</reference>
<sequence>MPDLLISPFLRSILATLNSLVLKEFGIAWGLKTELEKLKSTLSTIQAVLQDAETKRGKSETLKNWLRKLNDAAYDADNLVDEFMNEAMRRRMDSKRGIKSQVEEIRNCIPSQSGHGYGMLSFL</sequence>
<evidence type="ECO:0000259" key="5">
    <source>
        <dbReference type="Pfam" id="PF18052"/>
    </source>
</evidence>
<dbReference type="GO" id="GO:0006952">
    <property type="term" value="P:defense response"/>
    <property type="evidence" value="ECO:0007669"/>
    <property type="project" value="UniProtKB-KW"/>
</dbReference>
<comment type="caution">
    <text evidence="6">The sequence shown here is derived from an EMBL/GenBank/DDBJ whole genome shotgun (WGS) entry which is preliminary data.</text>
</comment>
<evidence type="ECO:0000256" key="1">
    <source>
        <dbReference type="ARBA" id="ARBA00022737"/>
    </source>
</evidence>
<keyword evidence="3" id="KW-0611">Plant defense</keyword>
<dbReference type="CDD" id="cd14798">
    <property type="entry name" value="RX-CC_like"/>
    <property type="match status" value="1"/>
</dbReference>
<dbReference type="InterPro" id="IPR038005">
    <property type="entry name" value="RX-like_CC"/>
</dbReference>